<dbReference type="PANTHER" id="PTHR33991:SF1">
    <property type="entry name" value="DNA REPAIR PROTEIN RECO"/>
    <property type="match status" value="1"/>
</dbReference>
<dbReference type="STRING" id="1276246.SCULI_v1c07300"/>
<dbReference type="KEGG" id="scq:SCULI_v1c07300"/>
<dbReference type="PATRIC" id="fig|1276246.3.peg.728"/>
<dbReference type="InterPro" id="IPR037278">
    <property type="entry name" value="ARFGAP/RecO"/>
</dbReference>
<keyword evidence="7" id="KW-1185">Reference proteome</keyword>
<dbReference type="GO" id="GO:0043590">
    <property type="term" value="C:bacterial nucleoid"/>
    <property type="evidence" value="ECO:0007669"/>
    <property type="project" value="TreeGrafter"/>
</dbReference>
<organism evidence="6 7">
    <name type="scientific">Spiroplasma culicicola AES-1</name>
    <dbReference type="NCBI Taxonomy" id="1276246"/>
    <lineage>
        <taxon>Bacteria</taxon>
        <taxon>Bacillati</taxon>
        <taxon>Mycoplasmatota</taxon>
        <taxon>Mollicutes</taxon>
        <taxon>Entomoplasmatales</taxon>
        <taxon>Spiroplasmataceae</taxon>
        <taxon>Spiroplasma</taxon>
    </lineage>
</organism>
<dbReference type="GO" id="GO:0006310">
    <property type="term" value="P:DNA recombination"/>
    <property type="evidence" value="ECO:0007669"/>
    <property type="project" value="UniProtKB-UniRule"/>
</dbReference>
<keyword evidence="3 4" id="KW-0234">DNA repair</keyword>
<dbReference type="InterPro" id="IPR022572">
    <property type="entry name" value="DNA_rep/recomb_RecO_N"/>
</dbReference>
<comment type="function">
    <text evidence="4">Involved in DNA repair and RecF pathway recombination.</text>
</comment>
<evidence type="ECO:0000256" key="1">
    <source>
        <dbReference type="ARBA" id="ARBA00022763"/>
    </source>
</evidence>
<comment type="similarity">
    <text evidence="4">Belongs to the RecO family.</text>
</comment>
<gene>
    <name evidence="4 6" type="primary">recO</name>
    <name evidence="6" type="ORF">SCULI_v1c07300</name>
</gene>
<evidence type="ECO:0000256" key="3">
    <source>
        <dbReference type="ARBA" id="ARBA00023204"/>
    </source>
</evidence>
<proteinExistence type="inferred from homology"/>
<dbReference type="SUPFAM" id="SSF57863">
    <property type="entry name" value="ArfGap/RecO-like zinc finger"/>
    <property type="match status" value="1"/>
</dbReference>
<dbReference type="Proteomes" id="UP000019267">
    <property type="component" value="Chromosome"/>
</dbReference>
<evidence type="ECO:0000256" key="2">
    <source>
        <dbReference type="ARBA" id="ARBA00023172"/>
    </source>
</evidence>
<dbReference type="HOGENOM" id="CLU_066632_5_0_14"/>
<dbReference type="OrthoDB" id="404042at2"/>
<dbReference type="eggNOG" id="COG1381">
    <property type="taxonomic scope" value="Bacteria"/>
</dbReference>
<dbReference type="Pfam" id="PF02565">
    <property type="entry name" value="RecO_C"/>
    <property type="match status" value="1"/>
</dbReference>
<dbReference type="NCBIfam" id="TIGR00613">
    <property type="entry name" value="reco"/>
    <property type="match status" value="1"/>
</dbReference>
<feature type="domain" description="DNA replication/recombination mediator RecO N-terminal" evidence="5">
    <location>
        <begin position="2"/>
        <end position="82"/>
    </location>
</feature>
<dbReference type="SUPFAM" id="SSF50249">
    <property type="entry name" value="Nucleic acid-binding proteins"/>
    <property type="match status" value="1"/>
</dbReference>
<reference evidence="6 7" key="1">
    <citation type="journal article" date="2014" name="Genome Biol. Evol.">
        <title>Molecular evolution of the substrate utilization strategies and putative virulence factors in mosquito-associated Spiroplasma species.</title>
        <authorList>
            <person name="Chang T.H."/>
            <person name="Lo W.S."/>
            <person name="Ku C."/>
            <person name="Chen L.L."/>
            <person name="Kuo C.H."/>
        </authorList>
    </citation>
    <scope>NUCLEOTIDE SEQUENCE [LARGE SCALE GENOMIC DNA]</scope>
    <source>
        <strain evidence="6">AES-1</strain>
    </source>
</reference>
<dbReference type="InterPro" id="IPR003717">
    <property type="entry name" value="RecO"/>
</dbReference>
<accession>W6A7V3</accession>
<dbReference type="HAMAP" id="MF_00201">
    <property type="entry name" value="RecO"/>
    <property type="match status" value="1"/>
</dbReference>
<keyword evidence="2 4" id="KW-0233">DNA recombination</keyword>
<dbReference type="Pfam" id="PF11967">
    <property type="entry name" value="RecO_N"/>
    <property type="match status" value="1"/>
</dbReference>
<dbReference type="PANTHER" id="PTHR33991">
    <property type="entry name" value="DNA REPAIR PROTEIN RECO"/>
    <property type="match status" value="1"/>
</dbReference>
<dbReference type="RefSeq" id="WP_025363301.1">
    <property type="nucleotide sequence ID" value="NZ_CP006681.1"/>
</dbReference>
<dbReference type="Gene3D" id="2.40.50.140">
    <property type="entry name" value="Nucleic acid-binding proteins"/>
    <property type="match status" value="1"/>
</dbReference>
<evidence type="ECO:0000313" key="6">
    <source>
        <dbReference type="EMBL" id="AHI53071.1"/>
    </source>
</evidence>
<evidence type="ECO:0000313" key="7">
    <source>
        <dbReference type="Proteomes" id="UP000019267"/>
    </source>
</evidence>
<evidence type="ECO:0000256" key="4">
    <source>
        <dbReference type="HAMAP-Rule" id="MF_00201"/>
    </source>
</evidence>
<dbReference type="InterPro" id="IPR012340">
    <property type="entry name" value="NA-bd_OB-fold"/>
</dbReference>
<name>W6A7V3_9MOLU</name>
<protein>
    <recommendedName>
        <fullName evidence="4">DNA repair protein RecO</fullName>
    </recommendedName>
    <alternativeName>
        <fullName evidence="4">Recombination protein O</fullName>
    </alternativeName>
</protein>
<evidence type="ECO:0000259" key="5">
    <source>
        <dbReference type="Pfam" id="PF11967"/>
    </source>
</evidence>
<dbReference type="AlphaFoldDB" id="W6A7V3"/>
<keyword evidence="1 4" id="KW-0227">DNA damage</keyword>
<dbReference type="GO" id="GO:0006302">
    <property type="term" value="P:double-strand break repair"/>
    <property type="evidence" value="ECO:0007669"/>
    <property type="project" value="TreeGrafter"/>
</dbReference>
<dbReference type="EMBL" id="CP006681">
    <property type="protein sequence ID" value="AHI53071.1"/>
    <property type="molecule type" value="Genomic_DNA"/>
</dbReference>
<sequence>MGALKIEGIIFRSEDFEESAKLLQVFSKQYGLLNIYAPGVNKEASKNKYSVQTLSLSEFEIFKARSETKFSKLKTGNLINNFGQISKNYQNYIYMSVLVNVLSQLLEYGQKKNLIYNAFKTVIININNNHQAFINYVMFLLYYVQNSEYKMRLDRCSRCKKNDQKMVRFEYSDKTLICKRCLWPEETIQTESFVDIFYIQSKLGFLKMLEFNYHFDDLIALHIFLIDYLNNDLGVFIVNLDYLKKSALMKLNDNKMLKYK</sequence>